<reference evidence="14" key="1">
    <citation type="journal article" date="2020" name="Nat. Commun.">
        <title>Genome assembly of wild tea tree DASZ reveals pedigree and selection history of tea varieties.</title>
        <authorList>
            <person name="Zhang W."/>
            <person name="Zhang Y."/>
            <person name="Qiu H."/>
            <person name="Guo Y."/>
            <person name="Wan H."/>
            <person name="Zhang X."/>
            <person name="Scossa F."/>
            <person name="Alseekh S."/>
            <person name="Zhang Q."/>
            <person name="Wang P."/>
            <person name="Xu L."/>
            <person name="Schmidt M.H."/>
            <person name="Jia X."/>
            <person name="Li D."/>
            <person name="Zhu A."/>
            <person name="Guo F."/>
            <person name="Chen W."/>
            <person name="Ni D."/>
            <person name="Usadel B."/>
            <person name="Fernie A.R."/>
            <person name="Wen W."/>
        </authorList>
    </citation>
    <scope>NUCLEOTIDE SEQUENCE [LARGE SCALE GENOMIC DNA]</scope>
    <source>
        <strain evidence="14">cv. G240</strain>
    </source>
</reference>
<evidence type="ECO:0000259" key="12">
    <source>
        <dbReference type="SMART" id="SM00079"/>
    </source>
</evidence>
<dbReference type="GO" id="GO:0016020">
    <property type="term" value="C:membrane"/>
    <property type="evidence" value="ECO:0007669"/>
    <property type="project" value="UniProtKB-SubCell"/>
</dbReference>
<feature type="domain" description="Ionotropic glutamate receptor C-terminal" evidence="12">
    <location>
        <begin position="203"/>
        <end position="449"/>
    </location>
</feature>
<comment type="subcellular location">
    <subcellularLocation>
        <location evidence="1">Membrane</location>
        <topology evidence="1">Multi-pass membrane protein</topology>
    </subcellularLocation>
</comment>
<dbReference type="Pfam" id="PF00060">
    <property type="entry name" value="Lig_chan"/>
    <property type="match status" value="1"/>
</dbReference>
<evidence type="ECO:0000313" key="13">
    <source>
        <dbReference type="EMBL" id="KAF5950217.1"/>
    </source>
</evidence>
<keyword evidence="7" id="KW-0675">Receptor</keyword>
<keyword evidence="14" id="KW-1185">Reference proteome</keyword>
<evidence type="ECO:0000313" key="14">
    <source>
        <dbReference type="Proteomes" id="UP000593564"/>
    </source>
</evidence>
<dbReference type="InterPro" id="IPR001320">
    <property type="entry name" value="Iontro_rcpt_C"/>
</dbReference>
<evidence type="ECO:0000256" key="5">
    <source>
        <dbReference type="ARBA" id="ARBA00023065"/>
    </source>
</evidence>
<gene>
    <name evidence="13" type="ORF">HYC85_012210</name>
</gene>
<keyword evidence="8" id="KW-0325">Glycoprotein</keyword>
<dbReference type="InterPro" id="IPR015683">
    <property type="entry name" value="Ionotropic_Glu_rcpt"/>
</dbReference>
<dbReference type="SUPFAM" id="SSF53822">
    <property type="entry name" value="Periplasmic binding protein-like I"/>
    <property type="match status" value="1"/>
</dbReference>
<accession>A0A7J7HCJ2</accession>
<keyword evidence="10" id="KW-0407">Ion channel</keyword>
<dbReference type="Gene3D" id="1.10.287.70">
    <property type="match status" value="1"/>
</dbReference>
<evidence type="ECO:0000256" key="3">
    <source>
        <dbReference type="ARBA" id="ARBA00022692"/>
    </source>
</evidence>
<dbReference type="SUPFAM" id="SSF53850">
    <property type="entry name" value="Periplasmic binding protein-like II"/>
    <property type="match status" value="1"/>
</dbReference>
<evidence type="ECO:0000256" key="4">
    <source>
        <dbReference type="ARBA" id="ARBA00022989"/>
    </source>
</evidence>
<proteinExistence type="predicted"/>
<evidence type="ECO:0000256" key="2">
    <source>
        <dbReference type="ARBA" id="ARBA00022448"/>
    </source>
</evidence>
<evidence type="ECO:0000256" key="1">
    <source>
        <dbReference type="ARBA" id="ARBA00004141"/>
    </source>
</evidence>
<evidence type="ECO:0000256" key="8">
    <source>
        <dbReference type="ARBA" id="ARBA00023180"/>
    </source>
</evidence>
<sequence>MNFMCRSCHLRQHPTLSALQFPYFLCTRHNFGLTIFSVAKLLWMLTAGYIWIATDWLPFVLDSSESALLHFTITPQILILKRVLHLGGKASCIGRPRASILMHSMLMISFGYLSVHLTFSSANEEASHSPTTLGLIGQIQFDSKKNLILRTFDNLNIGGNGSQRIGYWSNYSSLSVIAPKILYMKPPKTFTRWVFPNNGKPFRIAVPNRVSYLEYATNDKGPLRVKGYCIDVFEAATKLLPYAVPHTYGGHYNYNRTRIVAFTQPCMKFGLVIVVPIKEKKSSAWAFLRPFTVEMWCLTGAFFLFVGVVVWILEHRMNQEFCSPPNQQLITIFWLLNTRENTVSTLGCLVLIIWPFVVLTIDSSYTASLTSILTVQELTSNIERIDSLISSTDSSGQYRMYTSKDEEQDIDEHETIRPRSTLRVTSFKDFVDKKEDEVMESIKQKSISKRQASQCV</sequence>
<feature type="transmembrane region" description="Helical" evidence="11">
    <location>
        <begin position="291"/>
        <end position="313"/>
    </location>
</feature>
<keyword evidence="6 11" id="KW-0472">Membrane</keyword>
<evidence type="ECO:0000256" key="10">
    <source>
        <dbReference type="ARBA" id="ARBA00023303"/>
    </source>
</evidence>
<dbReference type="PANTHER" id="PTHR18966">
    <property type="entry name" value="IONOTROPIC GLUTAMATE RECEPTOR"/>
    <property type="match status" value="1"/>
</dbReference>
<dbReference type="GO" id="GO:0015276">
    <property type="term" value="F:ligand-gated monoatomic ion channel activity"/>
    <property type="evidence" value="ECO:0007669"/>
    <property type="project" value="InterPro"/>
</dbReference>
<keyword evidence="5" id="KW-0406">Ion transport</keyword>
<dbReference type="AlphaFoldDB" id="A0A7J7HCJ2"/>
<dbReference type="EMBL" id="JACBKZ010000005">
    <property type="protein sequence ID" value="KAF5950217.1"/>
    <property type="molecule type" value="Genomic_DNA"/>
</dbReference>
<keyword evidence="9" id="KW-1071">Ligand-gated ion channel</keyword>
<feature type="transmembrane region" description="Helical" evidence="11">
    <location>
        <begin position="31"/>
        <end position="52"/>
    </location>
</feature>
<evidence type="ECO:0000256" key="9">
    <source>
        <dbReference type="ARBA" id="ARBA00023286"/>
    </source>
</evidence>
<keyword evidence="3 11" id="KW-0812">Transmembrane</keyword>
<dbReference type="Proteomes" id="UP000593564">
    <property type="component" value="Unassembled WGS sequence"/>
</dbReference>
<evidence type="ECO:0000256" key="6">
    <source>
        <dbReference type="ARBA" id="ARBA00023136"/>
    </source>
</evidence>
<protein>
    <recommendedName>
        <fullName evidence="12">Ionotropic glutamate receptor C-terminal domain-containing protein</fullName>
    </recommendedName>
</protein>
<organism evidence="13 14">
    <name type="scientific">Camellia sinensis</name>
    <name type="common">Tea plant</name>
    <name type="synonym">Thea sinensis</name>
    <dbReference type="NCBI Taxonomy" id="4442"/>
    <lineage>
        <taxon>Eukaryota</taxon>
        <taxon>Viridiplantae</taxon>
        <taxon>Streptophyta</taxon>
        <taxon>Embryophyta</taxon>
        <taxon>Tracheophyta</taxon>
        <taxon>Spermatophyta</taxon>
        <taxon>Magnoliopsida</taxon>
        <taxon>eudicotyledons</taxon>
        <taxon>Gunneridae</taxon>
        <taxon>Pentapetalae</taxon>
        <taxon>asterids</taxon>
        <taxon>Ericales</taxon>
        <taxon>Theaceae</taxon>
        <taxon>Camellia</taxon>
    </lineage>
</organism>
<name>A0A7J7HCJ2_CAMSI</name>
<evidence type="ECO:0000256" key="7">
    <source>
        <dbReference type="ARBA" id="ARBA00023170"/>
    </source>
</evidence>
<evidence type="ECO:0000256" key="11">
    <source>
        <dbReference type="SAM" id="Phobius"/>
    </source>
</evidence>
<keyword evidence="4 11" id="KW-1133">Transmembrane helix</keyword>
<keyword evidence="2" id="KW-0813">Transport</keyword>
<dbReference type="InterPro" id="IPR028082">
    <property type="entry name" value="Peripla_BP_I"/>
</dbReference>
<reference evidence="13 14" key="2">
    <citation type="submission" date="2020-07" db="EMBL/GenBank/DDBJ databases">
        <title>Genome assembly of wild tea tree DASZ reveals pedigree and selection history of tea varieties.</title>
        <authorList>
            <person name="Zhang W."/>
        </authorList>
    </citation>
    <scope>NUCLEOTIDE SEQUENCE [LARGE SCALE GENOMIC DNA]</scope>
    <source>
        <strain evidence="14">cv. G240</strain>
        <tissue evidence="13">Leaf</tissue>
    </source>
</reference>
<comment type="caution">
    <text evidence="13">The sequence shown here is derived from an EMBL/GenBank/DDBJ whole genome shotgun (WGS) entry which is preliminary data.</text>
</comment>
<feature type="transmembrane region" description="Helical" evidence="11">
    <location>
        <begin position="343"/>
        <end position="361"/>
    </location>
</feature>
<dbReference type="SMART" id="SM00079">
    <property type="entry name" value="PBPe"/>
    <property type="match status" value="1"/>
</dbReference>